<accession>A0ABR3JMD9</accession>
<keyword evidence="1" id="KW-1015">Disulfide bond</keyword>
<dbReference type="Pfam" id="PF01764">
    <property type="entry name" value="Lipase_3"/>
    <property type="match status" value="1"/>
</dbReference>
<feature type="chain" id="PRO_5046894304" description="Fungal lipase-type domain-containing protein" evidence="5">
    <location>
        <begin position="21"/>
        <end position="285"/>
    </location>
</feature>
<evidence type="ECO:0000256" key="5">
    <source>
        <dbReference type="SAM" id="SignalP"/>
    </source>
</evidence>
<comment type="similarity">
    <text evidence="2">Belongs to the AB hydrolase superfamily. Lipase family. Class 3 subfamily.</text>
</comment>
<evidence type="ECO:0000256" key="1">
    <source>
        <dbReference type="ARBA" id="ARBA00023157"/>
    </source>
</evidence>
<evidence type="ECO:0000313" key="7">
    <source>
        <dbReference type="EMBL" id="KAL0956988.1"/>
    </source>
</evidence>
<protein>
    <recommendedName>
        <fullName evidence="6">Fungal lipase-type domain-containing protein</fullName>
    </recommendedName>
</protein>
<sequence>MRAMILPTLFVWVLVGMVAAAPLREMAIPDGVYNELVRFAKYSSLAYMPLCPKPLGNVLIKKIDQQGTQGYLIRDDKRKEIVLTFRGTSEPADVVTDAQAWFTDLKTPGVPGAKGARVHTGFQDAYNYVVKQVHELVDKEVKAYPKYQIIVTGHSLGGAVASFGAISLKARYPKTPLKIYTYGSPRVGNQAFADYVEKTVGISNSFRSVHTTDGVPIMLPMAIGYRHFGVEYWNFQDPPSAQNTKQCKGGEDKTCSNQNWTIVGINIPHAVQHGIFMAVSPSFCF</sequence>
<dbReference type="EMBL" id="JASNQZ010000006">
    <property type="protein sequence ID" value="KAL0956988.1"/>
    <property type="molecule type" value="Genomic_DNA"/>
</dbReference>
<dbReference type="PANTHER" id="PTHR45856:SF11">
    <property type="entry name" value="FUNGAL LIPASE-LIKE DOMAIN-CONTAINING PROTEIN"/>
    <property type="match status" value="1"/>
</dbReference>
<dbReference type="InterPro" id="IPR051218">
    <property type="entry name" value="Sec_MonoDiacylglyc_Lipase"/>
</dbReference>
<dbReference type="Proteomes" id="UP001556367">
    <property type="component" value="Unassembled WGS sequence"/>
</dbReference>
<dbReference type="InterPro" id="IPR029058">
    <property type="entry name" value="AB_hydrolase_fold"/>
</dbReference>
<dbReference type="PANTHER" id="PTHR45856">
    <property type="entry name" value="ALPHA/BETA-HYDROLASES SUPERFAMILY PROTEIN"/>
    <property type="match status" value="1"/>
</dbReference>
<evidence type="ECO:0000259" key="6">
    <source>
        <dbReference type="Pfam" id="PF01764"/>
    </source>
</evidence>
<comment type="caution">
    <text evidence="7">The sequence shown here is derived from an EMBL/GenBank/DDBJ whole genome shotgun (WGS) entry which is preliminary data.</text>
</comment>
<organism evidence="7 8">
    <name type="scientific">Hohenbuehelia grisea</name>
    <dbReference type="NCBI Taxonomy" id="104357"/>
    <lineage>
        <taxon>Eukaryota</taxon>
        <taxon>Fungi</taxon>
        <taxon>Dikarya</taxon>
        <taxon>Basidiomycota</taxon>
        <taxon>Agaricomycotina</taxon>
        <taxon>Agaricomycetes</taxon>
        <taxon>Agaricomycetidae</taxon>
        <taxon>Agaricales</taxon>
        <taxon>Pleurotineae</taxon>
        <taxon>Pleurotaceae</taxon>
        <taxon>Hohenbuehelia</taxon>
    </lineage>
</organism>
<comment type="catalytic activity">
    <reaction evidence="4">
        <text>a monoacylglycerol + H2O = glycerol + a fatty acid + H(+)</text>
        <dbReference type="Rhea" id="RHEA:15245"/>
        <dbReference type="ChEBI" id="CHEBI:15377"/>
        <dbReference type="ChEBI" id="CHEBI:15378"/>
        <dbReference type="ChEBI" id="CHEBI:17408"/>
        <dbReference type="ChEBI" id="CHEBI:17754"/>
        <dbReference type="ChEBI" id="CHEBI:28868"/>
    </reaction>
</comment>
<evidence type="ECO:0000256" key="4">
    <source>
        <dbReference type="ARBA" id="ARBA00048461"/>
    </source>
</evidence>
<proteinExistence type="inferred from homology"/>
<dbReference type="CDD" id="cd00519">
    <property type="entry name" value="Lipase_3"/>
    <property type="match status" value="1"/>
</dbReference>
<keyword evidence="8" id="KW-1185">Reference proteome</keyword>
<keyword evidence="5" id="KW-0732">Signal</keyword>
<feature type="signal peptide" evidence="5">
    <location>
        <begin position="1"/>
        <end position="20"/>
    </location>
</feature>
<evidence type="ECO:0000313" key="8">
    <source>
        <dbReference type="Proteomes" id="UP001556367"/>
    </source>
</evidence>
<comment type="catalytic activity">
    <reaction evidence="3">
        <text>a diacylglycerol + H2O = a monoacylglycerol + a fatty acid + H(+)</text>
        <dbReference type="Rhea" id="RHEA:32731"/>
        <dbReference type="ChEBI" id="CHEBI:15377"/>
        <dbReference type="ChEBI" id="CHEBI:15378"/>
        <dbReference type="ChEBI" id="CHEBI:17408"/>
        <dbReference type="ChEBI" id="CHEBI:18035"/>
        <dbReference type="ChEBI" id="CHEBI:28868"/>
    </reaction>
</comment>
<gene>
    <name evidence="7" type="ORF">HGRIS_003088</name>
</gene>
<evidence type="ECO:0000256" key="3">
    <source>
        <dbReference type="ARBA" id="ARBA00047591"/>
    </source>
</evidence>
<dbReference type="InterPro" id="IPR002921">
    <property type="entry name" value="Fungal_lipase-type"/>
</dbReference>
<evidence type="ECO:0000256" key="2">
    <source>
        <dbReference type="ARBA" id="ARBA00043996"/>
    </source>
</evidence>
<name>A0ABR3JMD9_9AGAR</name>
<dbReference type="Gene3D" id="3.40.50.1820">
    <property type="entry name" value="alpha/beta hydrolase"/>
    <property type="match status" value="1"/>
</dbReference>
<feature type="domain" description="Fungal lipase-type" evidence="6">
    <location>
        <begin position="82"/>
        <end position="220"/>
    </location>
</feature>
<dbReference type="SUPFAM" id="SSF53474">
    <property type="entry name" value="alpha/beta-Hydrolases"/>
    <property type="match status" value="1"/>
</dbReference>
<reference evidence="8" key="1">
    <citation type="submission" date="2024-06" db="EMBL/GenBank/DDBJ databases">
        <title>Multi-omics analyses provide insights into the biosynthesis of the anticancer antibiotic pleurotin in Hohenbuehelia grisea.</title>
        <authorList>
            <person name="Weaver J.A."/>
            <person name="Alberti F."/>
        </authorList>
    </citation>
    <scope>NUCLEOTIDE SEQUENCE [LARGE SCALE GENOMIC DNA]</scope>
    <source>
        <strain evidence="8">T-177</strain>
    </source>
</reference>